<comment type="caution">
    <text evidence="12">The sequence shown here is derived from an EMBL/GenBank/DDBJ whole genome shotgun (WGS) entry which is preliminary data.</text>
</comment>
<evidence type="ECO:0000256" key="4">
    <source>
        <dbReference type="ARBA" id="ARBA00022605"/>
    </source>
</evidence>
<comment type="pathway">
    <text evidence="1 11">Metabolic intermediate biosynthesis; chorismate biosynthesis; chorismate from D-erythrose 4-phosphate and phosphoenolpyruvate: step 5/7.</text>
</comment>
<dbReference type="GO" id="GO:0004765">
    <property type="term" value="F:shikimate kinase activity"/>
    <property type="evidence" value="ECO:0007669"/>
    <property type="project" value="UniProtKB-UniRule"/>
</dbReference>
<keyword evidence="4 11" id="KW-0028">Amino-acid biosynthesis</keyword>
<dbReference type="EC" id="2.7.1.71" evidence="3 11"/>
<sequence>MTNDQPISSPSTSFIPSGTDVADIRRRINRPVVLVGMMGVGKSTVGKKLAALLQLPFFDADDEIEAAAQLSISEIFDQFGESYFRDGERRVIARLMDKGPAVVATGGGAFIQNETRELVLEKSVSIWLDSDEETLVERVTRKDTRPLLRDGNPRDIVSRLKQEREPYYRKAALHVVSDSGPHQHTVLKILEALDTWL</sequence>
<organism evidence="12 13">
    <name type="scientific">Altericroceibacterium endophyticum</name>
    <dbReference type="NCBI Taxonomy" id="1808508"/>
    <lineage>
        <taxon>Bacteria</taxon>
        <taxon>Pseudomonadati</taxon>
        <taxon>Pseudomonadota</taxon>
        <taxon>Alphaproteobacteria</taxon>
        <taxon>Sphingomonadales</taxon>
        <taxon>Erythrobacteraceae</taxon>
        <taxon>Altericroceibacterium</taxon>
    </lineage>
</organism>
<dbReference type="SUPFAM" id="SSF52540">
    <property type="entry name" value="P-loop containing nucleoside triphosphate hydrolases"/>
    <property type="match status" value="1"/>
</dbReference>
<keyword evidence="11" id="KW-0479">Metal-binding</keyword>
<dbReference type="InterPro" id="IPR000623">
    <property type="entry name" value="Shikimate_kinase/TSH1"/>
</dbReference>
<feature type="binding site" evidence="11">
    <location>
        <position position="43"/>
    </location>
    <ligand>
        <name>Mg(2+)</name>
        <dbReference type="ChEBI" id="CHEBI:18420"/>
    </ligand>
</feature>
<dbReference type="Pfam" id="PF01202">
    <property type="entry name" value="SKI"/>
    <property type="match status" value="1"/>
</dbReference>
<dbReference type="RefSeq" id="WP_160735147.1">
    <property type="nucleotide sequence ID" value="NZ_WTYT01000001.1"/>
</dbReference>
<dbReference type="GO" id="GO:0005524">
    <property type="term" value="F:ATP binding"/>
    <property type="evidence" value="ECO:0007669"/>
    <property type="project" value="UniProtKB-UniRule"/>
</dbReference>
<comment type="caution">
    <text evidence="11">Lacks conserved residue(s) required for the propagation of feature annotation.</text>
</comment>
<keyword evidence="7 11" id="KW-0418">Kinase</keyword>
<comment type="catalytic activity">
    <reaction evidence="10 11">
        <text>shikimate + ATP = 3-phosphoshikimate + ADP + H(+)</text>
        <dbReference type="Rhea" id="RHEA:13121"/>
        <dbReference type="ChEBI" id="CHEBI:15378"/>
        <dbReference type="ChEBI" id="CHEBI:30616"/>
        <dbReference type="ChEBI" id="CHEBI:36208"/>
        <dbReference type="ChEBI" id="CHEBI:145989"/>
        <dbReference type="ChEBI" id="CHEBI:456216"/>
        <dbReference type="EC" id="2.7.1.71"/>
    </reaction>
</comment>
<evidence type="ECO:0000256" key="5">
    <source>
        <dbReference type="ARBA" id="ARBA00022679"/>
    </source>
</evidence>
<dbReference type="PROSITE" id="PS01128">
    <property type="entry name" value="SHIKIMATE_KINASE"/>
    <property type="match status" value="1"/>
</dbReference>
<dbReference type="EMBL" id="WTYT01000001">
    <property type="protein sequence ID" value="MXO64752.1"/>
    <property type="molecule type" value="Genomic_DNA"/>
</dbReference>
<dbReference type="Gene3D" id="3.40.50.300">
    <property type="entry name" value="P-loop containing nucleotide triphosphate hydrolases"/>
    <property type="match status" value="1"/>
</dbReference>
<comment type="similarity">
    <text evidence="2 11">Belongs to the shikimate kinase family.</text>
</comment>
<evidence type="ECO:0000313" key="12">
    <source>
        <dbReference type="EMBL" id="MXO64752.1"/>
    </source>
</evidence>
<dbReference type="InterPro" id="IPR023000">
    <property type="entry name" value="Shikimate_kinase_CS"/>
</dbReference>
<feature type="binding site" evidence="11">
    <location>
        <position position="85"/>
    </location>
    <ligand>
        <name>substrate</name>
    </ligand>
</feature>
<dbReference type="GO" id="GO:0008652">
    <property type="term" value="P:amino acid biosynthetic process"/>
    <property type="evidence" value="ECO:0007669"/>
    <property type="project" value="UniProtKB-KW"/>
</dbReference>
<dbReference type="UniPathway" id="UPA00053">
    <property type="reaction ID" value="UER00088"/>
</dbReference>
<comment type="subunit">
    <text evidence="11">Monomer.</text>
</comment>
<accession>A0A6I4T391</accession>
<evidence type="ECO:0000256" key="8">
    <source>
        <dbReference type="ARBA" id="ARBA00022840"/>
    </source>
</evidence>
<dbReference type="CDD" id="cd00464">
    <property type="entry name" value="SK"/>
    <property type="match status" value="1"/>
</dbReference>
<evidence type="ECO:0000256" key="2">
    <source>
        <dbReference type="ARBA" id="ARBA00006997"/>
    </source>
</evidence>
<dbReference type="GO" id="GO:0009073">
    <property type="term" value="P:aromatic amino acid family biosynthetic process"/>
    <property type="evidence" value="ECO:0007669"/>
    <property type="project" value="UniProtKB-KW"/>
</dbReference>
<dbReference type="PANTHER" id="PTHR21087">
    <property type="entry name" value="SHIKIMATE KINASE"/>
    <property type="match status" value="1"/>
</dbReference>
<feature type="binding site" evidence="11">
    <location>
        <position position="61"/>
    </location>
    <ligand>
        <name>substrate</name>
    </ligand>
</feature>
<dbReference type="NCBIfam" id="NF010552">
    <property type="entry name" value="PRK13946.1"/>
    <property type="match status" value="1"/>
</dbReference>
<keyword evidence="8 11" id="KW-0067">ATP-binding</keyword>
<feature type="binding site" evidence="11">
    <location>
        <position position="145"/>
    </location>
    <ligand>
        <name>ATP</name>
        <dbReference type="ChEBI" id="CHEBI:30616"/>
    </ligand>
</feature>
<comment type="function">
    <text evidence="11">Catalyzes the specific phosphorylation of the 3-hydroxyl group of shikimic acid using ATP as a cosubstrate.</text>
</comment>
<reference evidence="12 13" key="1">
    <citation type="submission" date="2019-12" db="EMBL/GenBank/DDBJ databases">
        <title>Genomic-based taxomic classification of the family Erythrobacteraceae.</title>
        <authorList>
            <person name="Xu L."/>
        </authorList>
    </citation>
    <scope>NUCLEOTIDE SEQUENCE [LARGE SCALE GENOMIC DNA]</scope>
    <source>
        <strain evidence="12 13">LMG 29518</strain>
    </source>
</reference>
<dbReference type="PRINTS" id="PR01100">
    <property type="entry name" value="SHIKIMTKNASE"/>
</dbReference>
<evidence type="ECO:0000256" key="10">
    <source>
        <dbReference type="ARBA" id="ARBA00048567"/>
    </source>
</evidence>
<evidence type="ECO:0000256" key="7">
    <source>
        <dbReference type="ARBA" id="ARBA00022777"/>
    </source>
</evidence>
<keyword evidence="11" id="KW-0460">Magnesium</keyword>
<evidence type="ECO:0000313" key="13">
    <source>
        <dbReference type="Proteomes" id="UP000438476"/>
    </source>
</evidence>
<keyword evidence="13" id="KW-1185">Reference proteome</keyword>
<name>A0A6I4T391_9SPHN</name>
<feature type="binding site" evidence="11">
    <location>
        <begin position="39"/>
        <end position="44"/>
    </location>
    <ligand>
        <name>ATP</name>
        <dbReference type="ChEBI" id="CHEBI:30616"/>
    </ligand>
</feature>
<dbReference type="HAMAP" id="MF_00109">
    <property type="entry name" value="Shikimate_kinase"/>
    <property type="match status" value="1"/>
</dbReference>
<dbReference type="GO" id="GO:0005829">
    <property type="term" value="C:cytosol"/>
    <property type="evidence" value="ECO:0007669"/>
    <property type="project" value="TreeGrafter"/>
</dbReference>
<dbReference type="GO" id="GO:0009423">
    <property type="term" value="P:chorismate biosynthetic process"/>
    <property type="evidence" value="ECO:0007669"/>
    <property type="project" value="UniProtKB-UniRule"/>
</dbReference>
<dbReference type="AlphaFoldDB" id="A0A6I4T391"/>
<evidence type="ECO:0000256" key="9">
    <source>
        <dbReference type="ARBA" id="ARBA00023141"/>
    </source>
</evidence>
<dbReference type="InterPro" id="IPR031322">
    <property type="entry name" value="Shikimate/glucono_kinase"/>
</dbReference>
<dbReference type="GO" id="GO:0000287">
    <property type="term" value="F:magnesium ion binding"/>
    <property type="evidence" value="ECO:0007669"/>
    <property type="project" value="UniProtKB-UniRule"/>
</dbReference>
<evidence type="ECO:0000256" key="3">
    <source>
        <dbReference type="ARBA" id="ARBA00012154"/>
    </source>
</evidence>
<dbReference type="Proteomes" id="UP000438476">
    <property type="component" value="Unassembled WGS sequence"/>
</dbReference>
<keyword evidence="11" id="KW-0963">Cytoplasm</keyword>
<dbReference type="OrthoDB" id="9800332at2"/>
<comment type="subcellular location">
    <subcellularLocation>
        <location evidence="11">Cytoplasm</location>
    </subcellularLocation>
</comment>
<evidence type="ECO:0000256" key="11">
    <source>
        <dbReference type="HAMAP-Rule" id="MF_00109"/>
    </source>
</evidence>
<feature type="binding site" evidence="11">
    <location>
        <position position="107"/>
    </location>
    <ligand>
        <name>substrate</name>
    </ligand>
</feature>
<proteinExistence type="inferred from homology"/>
<keyword evidence="9 11" id="KW-0057">Aromatic amino acid biosynthesis</keyword>
<gene>
    <name evidence="11" type="primary">aroK</name>
    <name evidence="12" type="ORF">GRI91_03180</name>
</gene>
<evidence type="ECO:0000256" key="6">
    <source>
        <dbReference type="ARBA" id="ARBA00022741"/>
    </source>
</evidence>
<dbReference type="InterPro" id="IPR027417">
    <property type="entry name" value="P-loop_NTPase"/>
</dbReference>
<protein>
    <recommendedName>
        <fullName evidence="3 11">Shikimate kinase</fullName>
        <shortName evidence="11">SK</shortName>
        <ecNumber evidence="3 11">2.7.1.71</ecNumber>
    </recommendedName>
</protein>
<feature type="binding site" evidence="11">
    <location>
        <position position="164"/>
    </location>
    <ligand>
        <name>substrate</name>
    </ligand>
</feature>
<evidence type="ECO:0000256" key="1">
    <source>
        <dbReference type="ARBA" id="ARBA00004842"/>
    </source>
</evidence>
<keyword evidence="5 11" id="KW-0808">Transferase</keyword>
<keyword evidence="6 11" id="KW-0547">Nucleotide-binding</keyword>
<comment type="cofactor">
    <cofactor evidence="11">
        <name>Mg(2+)</name>
        <dbReference type="ChEBI" id="CHEBI:18420"/>
    </cofactor>
    <text evidence="11">Binds 1 Mg(2+) ion per subunit.</text>
</comment>
<dbReference type="PANTHER" id="PTHR21087:SF16">
    <property type="entry name" value="SHIKIMATE KINASE 1, CHLOROPLASTIC"/>
    <property type="match status" value="1"/>
</dbReference>